<reference evidence="1 2" key="1">
    <citation type="journal article" date="2019" name="Int. J. Syst. Evol. Microbiol.">
        <title>The Global Catalogue of Microorganisms (GCM) 10K type strain sequencing project: providing services to taxonomists for standard genome sequencing and annotation.</title>
        <authorList>
            <consortium name="The Broad Institute Genomics Platform"/>
            <consortium name="The Broad Institute Genome Sequencing Center for Infectious Disease"/>
            <person name="Wu L."/>
            <person name="Ma J."/>
        </authorList>
    </citation>
    <scope>NUCLEOTIDE SEQUENCE [LARGE SCALE GENOMIC DNA]</scope>
    <source>
        <strain evidence="1 2">JCM 14559</strain>
    </source>
</reference>
<protein>
    <submittedName>
        <fullName evidence="1">Uncharacterized protein</fullName>
    </submittedName>
</protein>
<evidence type="ECO:0000313" key="1">
    <source>
        <dbReference type="EMBL" id="GAA2084815.1"/>
    </source>
</evidence>
<dbReference type="Proteomes" id="UP001500897">
    <property type="component" value="Unassembled WGS sequence"/>
</dbReference>
<evidence type="ECO:0000313" key="2">
    <source>
        <dbReference type="Proteomes" id="UP001500897"/>
    </source>
</evidence>
<name>A0ABN2W686_9ACTN</name>
<proteinExistence type="predicted"/>
<sequence length="296" mass="32118">MINSLPLPLTWCHDQHTGLEGADMAELNFGGYSLYLKEQRHAISMLTGFGAHRLTIQLECAATGTFPPEVAHSVAGELWADGLGQSGWLGHLLLDWPVKATSPNITMNLATTLTDTQLAGLEKARQGNDLQLRLHLTVTALNGDGSWPARTTQVAFTVPHNEWSQVVTEAGHGAFVTVLVPITADENRATAARRLREAQNAVRAGDFEAAVSKARLAMDAVRPTDHQKAYSAASAKKAKDRDQDERWTVLLQAAYDLFGGAHHDDPDTTEHFTWNRADAVTALALTAGLLGRLDDK</sequence>
<dbReference type="EMBL" id="BAAANS010000002">
    <property type="protein sequence ID" value="GAA2084815.1"/>
    <property type="molecule type" value="Genomic_DNA"/>
</dbReference>
<gene>
    <name evidence="1" type="ORF">GCM10009759_04140</name>
</gene>
<comment type="caution">
    <text evidence="1">The sequence shown here is derived from an EMBL/GenBank/DDBJ whole genome shotgun (WGS) entry which is preliminary data.</text>
</comment>
<accession>A0ABN2W686</accession>
<organism evidence="1 2">
    <name type="scientific">Kitasatospora saccharophila</name>
    <dbReference type="NCBI Taxonomy" id="407973"/>
    <lineage>
        <taxon>Bacteria</taxon>
        <taxon>Bacillati</taxon>
        <taxon>Actinomycetota</taxon>
        <taxon>Actinomycetes</taxon>
        <taxon>Kitasatosporales</taxon>
        <taxon>Streptomycetaceae</taxon>
        <taxon>Kitasatospora</taxon>
    </lineage>
</organism>
<keyword evidence="2" id="KW-1185">Reference proteome</keyword>